<protein>
    <submittedName>
        <fullName evidence="1">Uncharacterized protein</fullName>
    </submittedName>
</protein>
<dbReference type="RefSeq" id="XP_014160287.1">
    <property type="nucleotide sequence ID" value="XM_014304812.1"/>
</dbReference>
<proteinExistence type="predicted"/>
<dbReference type="Proteomes" id="UP000054560">
    <property type="component" value="Unassembled WGS sequence"/>
</dbReference>
<keyword evidence="2" id="KW-1185">Reference proteome</keyword>
<dbReference type="AlphaFoldDB" id="A0A0L0GBK6"/>
<evidence type="ECO:0000313" key="2">
    <source>
        <dbReference type="Proteomes" id="UP000054560"/>
    </source>
</evidence>
<gene>
    <name evidence="1" type="ORF">SARC_01480</name>
</gene>
<reference evidence="1 2" key="1">
    <citation type="submission" date="2011-02" db="EMBL/GenBank/DDBJ databases">
        <title>The Genome Sequence of Sphaeroforma arctica JP610.</title>
        <authorList>
            <consortium name="The Broad Institute Genome Sequencing Platform"/>
            <person name="Russ C."/>
            <person name="Cuomo C."/>
            <person name="Young S.K."/>
            <person name="Zeng Q."/>
            <person name="Gargeya S."/>
            <person name="Alvarado L."/>
            <person name="Berlin A."/>
            <person name="Chapman S.B."/>
            <person name="Chen Z."/>
            <person name="Freedman E."/>
            <person name="Gellesch M."/>
            <person name="Goldberg J."/>
            <person name="Griggs A."/>
            <person name="Gujja S."/>
            <person name="Heilman E."/>
            <person name="Heiman D."/>
            <person name="Howarth C."/>
            <person name="Mehta T."/>
            <person name="Neiman D."/>
            <person name="Pearson M."/>
            <person name="Roberts A."/>
            <person name="Saif S."/>
            <person name="Shea T."/>
            <person name="Shenoy N."/>
            <person name="Sisk P."/>
            <person name="Stolte C."/>
            <person name="Sykes S."/>
            <person name="White J."/>
            <person name="Yandava C."/>
            <person name="Burger G."/>
            <person name="Gray M.W."/>
            <person name="Holland P.W.H."/>
            <person name="King N."/>
            <person name="Lang F.B.F."/>
            <person name="Roger A.J."/>
            <person name="Ruiz-Trillo I."/>
            <person name="Haas B."/>
            <person name="Nusbaum C."/>
            <person name="Birren B."/>
        </authorList>
    </citation>
    <scope>NUCLEOTIDE SEQUENCE [LARGE SCALE GENOMIC DNA]</scope>
    <source>
        <strain evidence="1 2">JP610</strain>
    </source>
</reference>
<organism evidence="1 2">
    <name type="scientific">Sphaeroforma arctica JP610</name>
    <dbReference type="NCBI Taxonomy" id="667725"/>
    <lineage>
        <taxon>Eukaryota</taxon>
        <taxon>Ichthyosporea</taxon>
        <taxon>Ichthyophonida</taxon>
        <taxon>Sphaeroforma</taxon>
    </lineage>
</organism>
<dbReference type="EMBL" id="KQ241654">
    <property type="protein sequence ID" value="KNC86385.1"/>
    <property type="molecule type" value="Genomic_DNA"/>
</dbReference>
<accession>A0A0L0GBK6</accession>
<sequence>MVGDALSGRITNYLIDMYSKDQSPEIGYTASGKPFKIQNTQEQPADKTHANTDFFGSEIELSHIVTEKALRWGITKARASSVIYMEIVRGELIDVLKVMTADENFSRFIQRMMFLDQVHASAQEAKDAIVQQLAKDARDCRVYGYPASSQNEIVEQAAAYSTAGEGTITLSPAKYTKTGFFMHRCLESSDSYYTGFFDLQPQGVTDEIVQKFRVLLRCKPKEFDKQASRAYYKLDEAFRRTDIVHWMTESVGDNVAEGETRTYSKVR</sequence>
<name>A0A0L0GBK6_9EUKA</name>
<evidence type="ECO:0000313" key="1">
    <source>
        <dbReference type="EMBL" id="KNC86385.1"/>
    </source>
</evidence>
<dbReference type="GeneID" id="25901984"/>